<feature type="region of interest" description="Disordered" evidence="1">
    <location>
        <begin position="200"/>
        <end position="220"/>
    </location>
</feature>
<dbReference type="AlphaFoldDB" id="A0A9P5XSH0"/>
<protein>
    <submittedName>
        <fullName evidence="2">Uncharacterized protein</fullName>
    </submittedName>
</protein>
<feature type="region of interest" description="Disordered" evidence="1">
    <location>
        <begin position="245"/>
        <end position="270"/>
    </location>
</feature>
<feature type="region of interest" description="Disordered" evidence="1">
    <location>
        <begin position="164"/>
        <end position="183"/>
    </location>
</feature>
<evidence type="ECO:0000256" key="1">
    <source>
        <dbReference type="SAM" id="MobiDB-lite"/>
    </source>
</evidence>
<gene>
    <name evidence="2" type="ORF">BDZ94DRAFT_501511</name>
</gene>
<reference evidence="2" key="1">
    <citation type="submission" date="2020-11" db="EMBL/GenBank/DDBJ databases">
        <authorList>
            <consortium name="DOE Joint Genome Institute"/>
            <person name="Ahrendt S."/>
            <person name="Riley R."/>
            <person name="Andreopoulos W."/>
            <person name="Labutti K."/>
            <person name="Pangilinan J."/>
            <person name="Ruiz-Duenas F.J."/>
            <person name="Barrasa J.M."/>
            <person name="Sanchez-Garcia M."/>
            <person name="Camarero S."/>
            <person name="Miyauchi S."/>
            <person name="Serrano A."/>
            <person name="Linde D."/>
            <person name="Babiker R."/>
            <person name="Drula E."/>
            <person name="Ayuso-Fernandez I."/>
            <person name="Pacheco R."/>
            <person name="Padilla G."/>
            <person name="Ferreira P."/>
            <person name="Barriuso J."/>
            <person name="Kellner H."/>
            <person name="Castanera R."/>
            <person name="Alfaro M."/>
            <person name="Ramirez L."/>
            <person name="Pisabarro A.G."/>
            <person name="Kuo A."/>
            <person name="Tritt A."/>
            <person name="Lipzen A."/>
            <person name="He G."/>
            <person name="Yan M."/>
            <person name="Ng V."/>
            <person name="Cullen D."/>
            <person name="Martin F."/>
            <person name="Rosso M.-N."/>
            <person name="Henrissat B."/>
            <person name="Hibbett D."/>
            <person name="Martinez A.T."/>
            <person name="Grigoriev I.V."/>
        </authorList>
    </citation>
    <scope>NUCLEOTIDE SEQUENCE</scope>
    <source>
        <strain evidence="2">CBS 247.69</strain>
    </source>
</reference>
<feature type="region of interest" description="Disordered" evidence="1">
    <location>
        <begin position="127"/>
        <end position="158"/>
    </location>
</feature>
<feature type="compositionally biased region" description="Low complexity" evidence="1">
    <location>
        <begin position="205"/>
        <end position="220"/>
    </location>
</feature>
<proteinExistence type="predicted"/>
<keyword evidence="3" id="KW-1185">Reference proteome</keyword>
<dbReference type="Proteomes" id="UP000807353">
    <property type="component" value="Unassembled WGS sequence"/>
</dbReference>
<evidence type="ECO:0000313" key="2">
    <source>
        <dbReference type="EMBL" id="KAF9455909.1"/>
    </source>
</evidence>
<feature type="compositionally biased region" description="Polar residues" evidence="1">
    <location>
        <begin position="127"/>
        <end position="141"/>
    </location>
</feature>
<comment type="caution">
    <text evidence="2">The sequence shown here is derived from an EMBL/GenBank/DDBJ whole genome shotgun (WGS) entry which is preliminary data.</text>
</comment>
<dbReference type="OrthoDB" id="2797886at2759"/>
<sequence>MSCEDLPPPAYSEQEFDRKISTVLEASLAASQPPITQPDEEVWEQWDEVTFETAARATLSTSPSWSNQAREGSLSQHVNIGARSIMPAHIEPLRIHKKSAAVGKSSLPKTRHGECRGEITDELLTYRSQPNVRAGTSSQPGVNDLDHTTPEPTSQTIHSTVSVLEEYEFSSPPPPFSPAELNPDGTPIVIMSYNPSVSPPPSPLISPLLSNSSLPDHQLQPPQLQPHPLLPQQPMMFHDVSAPHRHIPYHSLPAPPRSSNNQLGKRPGTSPGLKFLQASRVPGLSFDPLIAYNRQSGSSLPLTPAQCTQPEFHMQSFSANAFYNSAVSAYLPNSHTSSVVSSHGGTGQQPPYQAPSGYDSGNEQIRQPNFHAPQHAALSVNAAVRMNCECQNPMNHAASRRSAYVHR</sequence>
<feature type="region of interest" description="Disordered" evidence="1">
    <location>
        <begin position="339"/>
        <end position="362"/>
    </location>
</feature>
<organism evidence="2 3">
    <name type="scientific">Collybia nuda</name>
    <dbReference type="NCBI Taxonomy" id="64659"/>
    <lineage>
        <taxon>Eukaryota</taxon>
        <taxon>Fungi</taxon>
        <taxon>Dikarya</taxon>
        <taxon>Basidiomycota</taxon>
        <taxon>Agaricomycotina</taxon>
        <taxon>Agaricomycetes</taxon>
        <taxon>Agaricomycetidae</taxon>
        <taxon>Agaricales</taxon>
        <taxon>Tricholomatineae</taxon>
        <taxon>Clitocybaceae</taxon>
        <taxon>Collybia</taxon>
    </lineage>
</organism>
<name>A0A9P5XSH0_9AGAR</name>
<dbReference type="EMBL" id="MU150494">
    <property type="protein sequence ID" value="KAF9455909.1"/>
    <property type="molecule type" value="Genomic_DNA"/>
</dbReference>
<accession>A0A9P5XSH0</accession>
<evidence type="ECO:0000313" key="3">
    <source>
        <dbReference type="Proteomes" id="UP000807353"/>
    </source>
</evidence>